<evidence type="ECO:0000256" key="7">
    <source>
        <dbReference type="ARBA" id="ARBA00024867"/>
    </source>
</evidence>
<dbReference type="InterPro" id="IPR011006">
    <property type="entry name" value="CheY-like_superfamily"/>
</dbReference>
<dbReference type="CDD" id="cd00156">
    <property type="entry name" value="REC"/>
    <property type="match status" value="1"/>
</dbReference>
<evidence type="ECO:0000256" key="5">
    <source>
        <dbReference type="ARBA" id="ARBA00023125"/>
    </source>
</evidence>
<dbReference type="InterPro" id="IPR043128">
    <property type="entry name" value="Rev_trsase/Diguanyl_cyclase"/>
</dbReference>
<evidence type="ECO:0000313" key="11">
    <source>
        <dbReference type="Proteomes" id="UP000563151"/>
    </source>
</evidence>
<comment type="function">
    <text evidence="7">May play the central regulatory role in sporulation. It may be an element of the effector pathway responsible for the activation of sporulation genes in response to nutritional stress. Spo0A may act in concert with spo0H (a sigma factor) to control the expression of some genes that are critical to the sporulation process.</text>
</comment>
<dbReference type="PANTHER" id="PTHR48111:SF1">
    <property type="entry name" value="TWO-COMPONENT RESPONSE REGULATOR ORR33"/>
    <property type="match status" value="1"/>
</dbReference>
<protein>
    <recommendedName>
        <fullName evidence="1">Stage 0 sporulation protein A homolog</fullName>
    </recommendedName>
</protein>
<dbReference type="PANTHER" id="PTHR48111">
    <property type="entry name" value="REGULATOR OF RPOS"/>
    <property type="match status" value="1"/>
</dbReference>
<keyword evidence="11" id="KW-1185">Reference proteome</keyword>
<evidence type="ECO:0000256" key="6">
    <source>
        <dbReference type="ARBA" id="ARBA00023163"/>
    </source>
</evidence>
<feature type="domain" description="Response regulatory" evidence="9">
    <location>
        <begin position="3"/>
        <end position="119"/>
    </location>
</feature>
<evidence type="ECO:0000256" key="2">
    <source>
        <dbReference type="ARBA" id="ARBA00022553"/>
    </source>
</evidence>
<keyword evidence="2" id="KW-0597">Phosphoprotein</keyword>
<dbReference type="AlphaFoldDB" id="A0A923J0G0"/>
<evidence type="ECO:0000256" key="8">
    <source>
        <dbReference type="PROSITE-ProRule" id="PRU00169"/>
    </source>
</evidence>
<keyword evidence="3" id="KW-0902">Two-component regulatory system</keyword>
<reference evidence="10 11" key="1">
    <citation type="submission" date="2020-04" db="EMBL/GenBank/DDBJ databases">
        <title>Genomic insights into acetone-butanol-ethanol (ABE) fermentation by sequencing solventogenic clostridia strains.</title>
        <authorList>
            <person name="Brown S."/>
        </authorList>
    </citation>
    <scope>NUCLEOTIDE SEQUENCE [LARGE SCALE GENOMIC DNA]</scope>
    <source>
        <strain evidence="10 11">DJ011</strain>
    </source>
</reference>
<evidence type="ECO:0000313" key="10">
    <source>
        <dbReference type="EMBL" id="MBC2397689.1"/>
    </source>
</evidence>
<comment type="caution">
    <text evidence="10">The sequence shown here is derived from an EMBL/GenBank/DDBJ whole genome shotgun (WGS) entry which is preliminary data.</text>
</comment>
<dbReference type="GO" id="GO:0006355">
    <property type="term" value="P:regulation of DNA-templated transcription"/>
    <property type="evidence" value="ECO:0007669"/>
    <property type="project" value="TreeGrafter"/>
</dbReference>
<dbReference type="PROSITE" id="PS50110">
    <property type="entry name" value="RESPONSE_REGULATORY"/>
    <property type="match status" value="1"/>
</dbReference>
<dbReference type="Gene3D" id="3.30.70.270">
    <property type="match status" value="1"/>
</dbReference>
<dbReference type="GO" id="GO:0000976">
    <property type="term" value="F:transcription cis-regulatory region binding"/>
    <property type="evidence" value="ECO:0007669"/>
    <property type="project" value="TreeGrafter"/>
</dbReference>
<evidence type="ECO:0000259" key="9">
    <source>
        <dbReference type="PROSITE" id="PS50110"/>
    </source>
</evidence>
<keyword evidence="4" id="KW-0805">Transcription regulation</keyword>
<dbReference type="Gene3D" id="3.40.50.2300">
    <property type="match status" value="1"/>
</dbReference>
<dbReference type="Pfam" id="PF00072">
    <property type="entry name" value="Response_reg"/>
    <property type="match status" value="1"/>
</dbReference>
<evidence type="ECO:0000256" key="1">
    <source>
        <dbReference type="ARBA" id="ARBA00018672"/>
    </source>
</evidence>
<accession>A0A923J0G0</accession>
<dbReference type="EMBL" id="JAAZWO010000007">
    <property type="protein sequence ID" value="MBC2397689.1"/>
    <property type="molecule type" value="Genomic_DNA"/>
</dbReference>
<evidence type="ECO:0000256" key="3">
    <source>
        <dbReference type="ARBA" id="ARBA00023012"/>
    </source>
</evidence>
<dbReference type="RefSeq" id="WP_111947696.1">
    <property type="nucleotide sequence ID" value="NZ_JAAZWO010000007.1"/>
</dbReference>
<sequence length="278" mass="32445">METVIILENLAYSRYRLKELLIENEIKVIEASNSFDFFNRLYENKGSIDLIILEVNLYGEDGFGVIKKIKDKNIDIPVMVLTTENKRKSFIKCVKNGAVDYILKPYNSDMLVNRIVKCIRSGGKWGGAQEETIFVHFRDYLDEEMKKAKKGKYEISILIAALVKTKKEDEKVEVSEEYLILNDLIYREVEKLFPKPQLFAKLGFTTFIGVMPKSSKEEAELVKENILKIYDELKMIDERLKKYSIEQVIVSYPEDGEQREMLLNRGEELLKEKLDEIE</sequence>
<evidence type="ECO:0000256" key="4">
    <source>
        <dbReference type="ARBA" id="ARBA00023015"/>
    </source>
</evidence>
<dbReference type="GO" id="GO:0000156">
    <property type="term" value="F:phosphorelay response regulator activity"/>
    <property type="evidence" value="ECO:0007669"/>
    <property type="project" value="TreeGrafter"/>
</dbReference>
<dbReference type="InterPro" id="IPR039420">
    <property type="entry name" value="WalR-like"/>
</dbReference>
<dbReference type="InterPro" id="IPR001789">
    <property type="entry name" value="Sig_transdc_resp-reg_receiver"/>
</dbReference>
<dbReference type="GO" id="GO:0032993">
    <property type="term" value="C:protein-DNA complex"/>
    <property type="evidence" value="ECO:0007669"/>
    <property type="project" value="TreeGrafter"/>
</dbReference>
<keyword evidence="6" id="KW-0804">Transcription</keyword>
<name>A0A923J0G0_CLOTT</name>
<keyword evidence="5" id="KW-0238">DNA-binding</keyword>
<dbReference type="SMART" id="SM00448">
    <property type="entry name" value="REC"/>
    <property type="match status" value="1"/>
</dbReference>
<dbReference type="GO" id="GO:0005829">
    <property type="term" value="C:cytosol"/>
    <property type="evidence" value="ECO:0007669"/>
    <property type="project" value="TreeGrafter"/>
</dbReference>
<dbReference type="SUPFAM" id="SSF52172">
    <property type="entry name" value="CheY-like"/>
    <property type="match status" value="1"/>
</dbReference>
<gene>
    <name evidence="10" type="ORF">HGG79_07865</name>
</gene>
<organism evidence="10 11">
    <name type="scientific">Clostridium tetanomorphum</name>
    <dbReference type="NCBI Taxonomy" id="1553"/>
    <lineage>
        <taxon>Bacteria</taxon>
        <taxon>Bacillati</taxon>
        <taxon>Bacillota</taxon>
        <taxon>Clostridia</taxon>
        <taxon>Eubacteriales</taxon>
        <taxon>Clostridiaceae</taxon>
        <taxon>Clostridium</taxon>
    </lineage>
</organism>
<proteinExistence type="predicted"/>
<dbReference type="Proteomes" id="UP000563151">
    <property type="component" value="Unassembled WGS sequence"/>
</dbReference>
<comment type="caution">
    <text evidence="8">Lacks conserved residue(s) required for the propagation of feature annotation.</text>
</comment>